<evidence type="ECO:0000256" key="1">
    <source>
        <dbReference type="SAM" id="SignalP"/>
    </source>
</evidence>
<keyword evidence="1" id="KW-0732">Signal</keyword>
<dbReference type="AlphaFoldDB" id="A0A4Q2T120"/>
<comment type="caution">
    <text evidence="2">The sequence shown here is derived from an EMBL/GenBank/DDBJ whole genome shotgun (WGS) entry which is preliminary data.</text>
</comment>
<organism evidence="2 3">
    <name type="scientific">Nocardioides zhouii</name>
    <dbReference type="NCBI Taxonomy" id="1168729"/>
    <lineage>
        <taxon>Bacteria</taxon>
        <taxon>Bacillati</taxon>
        <taxon>Actinomycetota</taxon>
        <taxon>Actinomycetes</taxon>
        <taxon>Propionibacteriales</taxon>
        <taxon>Nocardioidaceae</taxon>
        <taxon>Nocardioides</taxon>
    </lineage>
</organism>
<dbReference type="OrthoDB" id="3790986at2"/>
<sequence>MTSRMRSRLFALAVLATLTAPLAAHAETVTVRDTVGDVEAFYLNEDQDTLPAPHYAASDITRTVTAYGMERLKVTVHLRDLRHASALRTDVLIRTPDGRYFGSVVRGLRKVRTVFGHPRRGEVECEGFTGTYEGGKDRVTVVVPVACIDSPRWVRVGVTTTGIELEDTDTEDFPFHVDDGGRDGDGGQWARLGQRIRRG</sequence>
<keyword evidence="3" id="KW-1185">Reference proteome</keyword>
<evidence type="ECO:0000313" key="3">
    <source>
        <dbReference type="Proteomes" id="UP000291101"/>
    </source>
</evidence>
<dbReference type="RefSeq" id="WP_129427216.1">
    <property type="nucleotide sequence ID" value="NZ_SDWV01000011.1"/>
</dbReference>
<dbReference type="EMBL" id="SDWV01000011">
    <property type="protein sequence ID" value="RYC10614.1"/>
    <property type="molecule type" value="Genomic_DNA"/>
</dbReference>
<evidence type="ECO:0000313" key="2">
    <source>
        <dbReference type="EMBL" id="RYC10614.1"/>
    </source>
</evidence>
<protein>
    <submittedName>
        <fullName evidence="2">Uncharacterized protein</fullName>
    </submittedName>
</protein>
<gene>
    <name evidence="2" type="ORF">EUA94_12545</name>
</gene>
<feature type="signal peptide" evidence="1">
    <location>
        <begin position="1"/>
        <end position="26"/>
    </location>
</feature>
<accession>A0A4Q2T120</accession>
<proteinExistence type="predicted"/>
<feature type="chain" id="PRO_5020429435" evidence="1">
    <location>
        <begin position="27"/>
        <end position="199"/>
    </location>
</feature>
<name>A0A4Q2T120_9ACTN</name>
<dbReference type="Proteomes" id="UP000291101">
    <property type="component" value="Unassembled WGS sequence"/>
</dbReference>
<reference evidence="2 3" key="1">
    <citation type="submission" date="2019-01" db="EMBL/GenBank/DDBJ databases">
        <title>Novel species of Nocardioides.</title>
        <authorList>
            <person name="Liu Q."/>
            <person name="X Y.-H."/>
        </authorList>
    </citation>
    <scope>NUCLEOTIDE SEQUENCE [LARGE SCALE GENOMIC DNA]</scope>
    <source>
        <strain evidence="2 3">HLT2-9</strain>
    </source>
</reference>